<sequence length="584" mass="65617">MASLPILKILEESHVSPPPATVHDGVLPLTFFDIIWLSFSPVHHLFFYELPSVTKTHFIETIVPNLKQSLSITLQHFFPFSGNLIVFPDRKPEIRYAEGDSVAFTVAESTLDFDDLIGNHPRECGKFYCLIPLSPESTKELDHVKISVFSVQVTLFPNSGISIGMTNHHTLGDATTRFCFLKAWTSIARSGSDESFLANGTLPVFDRVVNYPKIDEIYLKNLEVETTFFKKEFQPPRLSEPTDKVRATFILTRIVIDRLKKWVLTRIPTLPYVSSFTVLCAYVWSCIAKSRNDELEMFGFMVDCRVRIDPPIPAAYFGNCVALCMSTAKTDLLTGNEGFLNAAKLLGENLHMMLTHENGVVTDRWPFDGLFSQGMPTTKMGVAGTPKLKFYDTDFGWGRPVKHETISIDYNDSVSLSACKDSNGDLEIGSGKADVAADVAAEMGGMVGQSGVDDELHLSVSRNSFEDIQGINGWNLEIWHVSIHRFWKAISGVLSLYPCRLRNQKFWRENKVLECAKLLGENLHKMLTDKDGVMKEKWAYMGLVAQGMPMTSTGVAKTPKLRFYDMNFGRKWEAKKAKMDLDGL</sequence>
<dbReference type="EMBL" id="JARYMX010000004">
    <property type="protein sequence ID" value="KAJ9550582.1"/>
    <property type="molecule type" value="Genomic_DNA"/>
</dbReference>
<proteinExistence type="predicted"/>
<dbReference type="Proteomes" id="UP001172457">
    <property type="component" value="Chromosome 4"/>
</dbReference>
<evidence type="ECO:0000256" key="2">
    <source>
        <dbReference type="ARBA" id="ARBA00023315"/>
    </source>
</evidence>
<name>A0AA38W6L7_9ASTR</name>
<keyword evidence="4" id="KW-1185">Reference proteome</keyword>
<keyword evidence="1" id="KW-0808">Transferase</keyword>
<dbReference type="InterPro" id="IPR051504">
    <property type="entry name" value="Plant_metabolite_acyltrans"/>
</dbReference>
<gene>
    <name evidence="3" type="ORF">OSB04_014627</name>
</gene>
<dbReference type="InterPro" id="IPR023213">
    <property type="entry name" value="CAT-like_dom_sf"/>
</dbReference>
<dbReference type="AlphaFoldDB" id="A0AA38W6L7"/>
<organism evidence="3 4">
    <name type="scientific">Centaurea solstitialis</name>
    <name type="common">yellow star-thistle</name>
    <dbReference type="NCBI Taxonomy" id="347529"/>
    <lineage>
        <taxon>Eukaryota</taxon>
        <taxon>Viridiplantae</taxon>
        <taxon>Streptophyta</taxon>
        <taxon>Embryophyta</taxon>
        <taxon>Tracheophyta</taxon>
        <taxon>Spermatophyta</taxon>
        <taxon>Magnoliopsida</taxon>
        <taxon>eudicotyledons</taxon>
        <taxon>Gunneridae</taxon>
        <taxon>Pentapetalae</taxon>
        <taxon>asterids</taxon>
        <taxon>campanulids</taxon>
        <taxon>Asterales</taxon>
        <taxon>Asteraceae</taxon>
        <taxon>Carduoideae</taxon>
        <taxon>Cardueae</taxon>
        <taxon>Centaureinae</taxon>
        <taxon>Centaurea</taxon>
    </lineage>
</organism>
<accession>A0AA38W6L7</accession>
<evidence type="ECO:0000256" key="1">
    <source>
        <dbReference type="ARBA" id="ARBA00022679"/>
    </source>
</evidence>
<protein>
    <recommendedName>
        <fullName evidence="5">Anthocyanin acyltransferase</fullName>
    </recommendedName>
</protein>
<evidence type="ECO:0008006" key="5">
    <source>
        <dbReference type="Google" id="ProtNLM"/>
    </source>
</evidence>
<dbReference type="Gene3D" id="3.30.559.10">
    <property type="entry name" value="Chloramphenicol acetyltransferase-like domain"/>
    <property type="match status" value="2"/>
</dbReference>
<dbReference type="SUPFAM" id="SSF52777">
    <property type="entry name" value="CoA-dependent acyltransferases"/>
    <property type="match status" value="1"/>
</dbReference>
<comment type="caution">
    <text evidence="3">The sequence shown here is derived from an EMBL/GenBank/DDBJ whole genome shotgun (WGS) entry which is preliminary data.</text>
</comment>
<evidence type="ECO:0000313" key="3">
    <source>
        <dbReference type="EMBL" id="KAJ9550582.1"/>
    </source>
</evidence>
<dbReference type="GO" id="GO:0016747">
    <property type="term" value="F:acyltransferase activity, transferring groups other than amino-acyl groups"/>
    <property type="evidence" value="ECO:0007669"/>
    <property type="project" value="UniProtKB-ARBA"/>
</dbReference>
<dbReference type="PANTHER" id="PTHR31625">
    <property type="match status" value="1"/>
</dbReference>
<reference evidence="3" key="1">
    <citation type="submission" date="2023-03" db="EMBL/GenBank/DDBJ databases">
        <title>Chromosome-scale reference genome and RAD-based genetic map of yellow starthistle (Centaurea solstitialis) reveal putative structural variation and QTLs associated with invader traits.</title>
        <authorList>
            <person name="Reatini B."/>
            <person name="Cang F.A."/>
            <person name="Jiang Q."/>
            <person name="Mckibben M.T.W."/>
            <person name="Barker M.S."/>
            <person name="Rieseberg L.H."/>
            <person name="Dlugosch K.M."/>
        </authorList>
    </citation>
    <scope>NUCLEOTIDE SEQUENCE</scope>
    <source>
        <strain evidence="3">CAN-66</strain>
        <tissue evidence="3">Leaf</tissue>
    </source>
</reference>
<evidence type="ECO:0000313" key="4">
    <source>
        <dbReference type="Proteomes" id="UP001172457"/>
    </source>
</evidence>
<keyword evidence="2" id="KW-0012">Acyltransferase</keyword>
<dbReference type="Pfam" id="PF02458">
    <property type="entry name" value="Transferase"/>
    <property type="match status" value="1"/>
</dbReference>